<reference evidence="1 2" key="1">
    <citation type="journal article" date="2023" name="IMA Fungus">
        <title>Comparative genomic study of the Penicillium genus elucidates a diverse pangenome and 15 lateral gene transfer events.</title>
        <authorList>
            <person name="Petersen C."/>
            <person name="Sorensen T."/>
            <person name="Nielsen M.R."/>
            <person name="Sondergaard T.E."/>
            <person name="Sorensen J.L."/>
            <person name="Fitzpatrick D.A."/>
            <person name="Frisvad J.C."/>
            <person name="Nielsen K.L."/>
        </authorList>
    </citation>
    <scope>NUCLEOTIDE SEQUENCE [LARGE SCALE GENOMIC DNA]</scope>
    <source>
        <strain evidence="1 2">IBT 3361</strain>
    </source>
</reference>
<dbReference type="InterPro" id="IPR006357">
    <property type="entry name" value="HAD-SF_hydro_IIA"/>
</dbReference>
<keyword evidence="2" id="KW-1185">Reference proteome</keyword>
<dbReference type="NCBIfam" id="TIGR01460">
    <property type="entry name" value="HAD-SF-IIA"/>
    <property type="match status" value="1"/>
</dbReference>
<dbReference type="InterPro" id="IPR050324">
    <property type="entry name" value="CDP-alcohol_PTase-I"/>
</dbReference>
<dbReference type="PANTHER" id="PTHR14269:SF4">
    <property type="entry name" value="CAT EYE SYNDROME CRITICAL REGION PROTEIN 5"/>
    <property type="match status" value="1"/>
</dbReference>
<dbReference type="NCBIfam" id="TIGR01456">
    <property type="entry name" value="CECR5"/>
    <property type="match status" value="1"/>
</dbReference>
<evidence type="ECO:0000313" key="2">
    <source>
        <dbReference type="Proteomes" id="UP001220256"/>
    </source>
</evidence>
<dbReference type="Gene3D" id="3.40.50.1000">
    <property type="entry name" value="HAD superfamily/HAD-like"/>
    <property type="match status" value="2"/>
</dbReference>
<accession>A0ABQ8W498</accession>
<dbReference type="InterPro" id="IPR023214">
    <property type="entry name" value="HAD_sf"/>
</dbReference>
<organism evidence="1 2">
    <name type="scientific">Penicillium chrysogenum</name>
    <name type="common">Penicillium notatum</name>
    <dbReference type="NCBI Taxonomy" id="5076"/>
    <lineage>
        <taxon>Eukaryota</taxon>
        <taxon>Fungi</taxon>
        <taxon>Dikarya</taxon>
        <taxon>Ascomycota</taxon>
        <taxon>Pezizomycotina</taxon>
        <taxon>Eurotiomycetes</taxon>
        <taxon>Eurotiomycetidae</taxon>
        <taxon>Eurotiales</taxon>
        <taxon>Aspergillaceae</taxon>
        <taxon>Penicillium</taxon>
        <taxon>Penicillium chrysogenum species complex</taxon>
    </lineage>
</organism>
<name>A0ABQ8W498_PENCH</name>
<evidence type="ECO:0008006" key="3">
    <source>
        <dbReference type="Google" id="ProtNLM"/>
    </source>
</evidence>
<dbReference type="InterPro" id="IPR036412">
    <property type="entry name" value="HAD-like_sf"/>
</dbReference>
<comment type="caution">
    <text evidence="1">The sequence shown here is derived from an EMBL/GenBank/DDBJ whole genome shotgun (WGS) entry which is preliminary data.</text>
</comment>
<protein>
    <recommendedName>
        <fullName evidence="3">CDP-alcohol phosphatidyltransferase class-I family protein</fullName>
    </recommendedName>
</protein>
<dbReference type="Pfam" id="PF13344">
    <property type="entry name" value="Hydrolase_6"/>
    <property type="match status" value="1"/>
</dbReference>
<dbReference type="SUPFAM" id="SSF56784">
    <property type="entry name" value="HAD-like"/>
    <property type="match status" value="1"/>
</dbReference>
<gene>
    <name evidence="1" type="ORF">N7505_010651</name>
</gene>
<dbReference type="InterPro" id="IPR006353">
    <property type="entry name" value="HAD-SF_hydro_IIA_CECR5"/>
</dbReference>
<dbReference type="PANTHER" id="PTHR14269">
    <property type="entry name" value="CDP-DIACYLGLYCEROL--GLYCEROL-3-PHOSPHATE 3-PHOSPHATIDYLTRANSFERASE-RELATED"/>
    <property type="match status" value="1"/>
</dbReference>
<dbReference type="EMBL" id="JAPVEB010000010">
    <property type="protein sequence ID" value="KAJ5255500.1"/>
    <property type="molecule type" value="Genomic_DNA"/>
</dbReference>
<proteinExistence type="predicted"/>
<evidence type="ECO:0000313" key="1">
    <source>
        <dbReference type="EMBL" id="KAJ5255500.1"/>
    </source>
</evidence>
<dbReference type="Pfam" id="PF13242">
    <property type="entry name" value="Hydrolase_like"/>
    <property type="match status" value="1"/>
</dbReference>
<dbReference type="Proteomes" id="UP001220256">
    <property type="component" value="Unassembled WGS sequence"/>
</dbReference>
<sequence length="422" mass="47103">MANTLGTGRVRLDMATARADLYGPNVVVPKHFINFTSDHIFKSNMTKQVSDTSPINTPMKNPPKVTSDDFALAFDIDGVLIKGGEPIPEAVDAMKYINGENPYGVKVPYIFLTNGGGKTEKERCLDLSKQLDLEVDPGQFICGHTPMREMAERYHTVLVVGGEGEKCRVVAEGYGFKDVITPGDIIKTRHDTTPFRTLTDEEHENSRLLDLDKVRIEAIFVFADSRDWAGDQQIILDCLMTKDGWLNTRSEIFTEGPPVFFSHTDVVWSTSHEHSRLGMGALRASLEAVYTAITGKDLNTIAFGKPQLGTYAFATRLLQKWRKDSCAIDKPPSTVYFIGDTPDSDIRGTNEFNETTDNDWFSILVKTGVYQDGAVPRYPPRKICDNVFDAVKFAVEREHRKSSKGVTVSELDYEISNDVPNK</sequence>